<dbReference type="SMART" id="SM00387">
    <property type="entry name" value="HATPase_c"/>
    <property type="match status" value="1"/>
</dbReference>
<keyword evidence="5" id="KW-0418">Kinase</keyword>
<dbReference type="InterPro" id="IPR000700">
    <property type="entry name" value="PAS-assoc_C"/>
</dbReference>
<evidence type="ECO:0000256" key="1">
    <source>
        <dbReference type="ARBA" id="ARBA00000085"/>
    </source>
</evidence>
<feature type="domain" description="PAS" evidence="8">
    <location>
        <begin position="274"/>
        <end position="344"/>
    </location>
</feature>
<dbReference type="InterPro" id="IPR001610">
    <property type="entry name" value="PAC"/>
</dbReference>
<comment type="catalytic activity">
    <reaction evidence="1">
        <text>ATP + protein L-histidine = ADP + protein N-phospho-L-histidine.</text>
        <dbReference type="EC" id="2.7.13.3"/>
    </reaction>
</comment>
<comment type="caution">
    <text evidence="10">The sequence shown here is derived from an EMBL/GenBank/DDBJ whole genome shotgun (WGS) entry which is preliminary data.</text>
</comment>
<feature type="domain" description="PAS" evidence="8">
    <location>
        <begin position="149"/>
        <end position="221"/>
    </location>
</feature>
<dbReference type="Proteomes" id="UP001597510">
    <property type="component" value="Unassembled WGS sequence"/>
</dbReference>
<evidence type="ECO:0000259" key="9">
    <source>
        <dbReference type="PROSITE" id="PS50113"/>
    </source>
</evidence>
<sequence length="882" mass="100914">MNEDVVSAAGMMNHLTSQLNPYLIEQIDYKNILANYVEDSYLIVDTNLHIVDFGINFREQYLKYFGRDVKRGTSILDYAPQGREEVVSSFYKWAMTGETLENEVELPMPNKTLISYKSKYRPIYGKNEKIVGVFVSTINTSLERKAGQTESNLKAIFDNTSEAFLLLDTQGIIKAFNNNARLLGLLGKEQELEEDRYILDFIEDDRKAIIQTYINEVLTGKTVQYDRPYLQGNSKLWINYSISPVIENGQIKGICATGRDITARKAAEEEIAKRETKLRSILANSHDFLFLYDEDKKIEFLSPIIEKVFGYKNAANEIPNILNNIHPDDLESVITQLHKAFISPEEPIAASLRMRCKSGNYVWLEGTFTNMLMVKEVNAVVGNFKDVSERKASEENQAFLAAIINNSDDAIVSIDTDKNIMSWNKGAEKMYGYTSAEIIGKSIYQIVPLSLYHEEDSVFDKIYKGEVVRSFETRRRTKWDKLIDISLTTSPIKDSNNKVIGVSKIARDISEKKQAEEKIRSNERRFRSLLKNSNDGLILMSLDGVMLEISQTGKHILGYDETELLGKTRYDLVHPDDLNKVADAFMDVVRNSEKTSYFEYRSLAKDGNYKWLEASYQSLLNDPAVGAIVVNFRDITERKNLEIEREKLIDTLNIKNTDLRNFSFIISHNLRAPLSNLLGFVSLLQDINIEDSMLKDICESFKTSTMQLDNTLNDLTDIILIRENTFVEQKELKFEEFFTQVKSQISHSLQEIQPEIEIDFKNAPAVFFNEAYLSSILMNLLTNAIKYRAYERPLKIKVETQKDTKGVVLSFTDNGIGFDVKRYKERIFGLYQRFHDRAYGKGLGLFMIKTQIESLGGSIEVESTVDVGTTFRLRFNALPISA</sequence>
<feature type="domain" description="PAC" evidence="9">
    <location>
        <begin position="469"/>
        <end position="521"/>
    </location>
</feature>
<dbReference type="PANTHER" id="PTHR43304:SF1">
    <property type="entry name" value="PAC DOMAIN-CONTAINING PROTEIN"/>
    <property type="match status" value="1"/>
</dbReference>
<dbReference type="InterPro" id="IPR013655">
    <property type="entry name" value="PAS_fold_3"/>
</dbReference>
<dbReference type="Pfam" id="PF02518">
    <property type="entry name" value="HATPase_c"/>
    <property type="match status" value="1"/>
</dbReference>
<feature type="coiled-coil region" evidence="6">
    <location>
        <begin position="505"/>
        <end position="532"/>
    </location>
</feature>
<dbReference type="InterPro" id="IPR035965">
    <property type="entry name" value="PAS-like_dom_sf"/>
</dbReference>
<dbReference type="NCBIfam" id="TIGR00229">
    <property type="entry name" value="sensory_box"/>
    <property type="match status" value="4"/>
</dbReference>
<dbReference type="InterPro" id="IPR003594">
    <property type="entry name" value="HATPase_dom"/>
</dbReference>
<dbReference type="EC" id="2.7.13.3" evidence="2"/>
<keyword evidence="6" id="KW-0175">Coiled coil</keyword>
<dbReference type="InterPro" id="IPR052162">
    <property type="entry name" value="Sensor_kinase/Photoreceptor"/>
</dbReference>
<dbReference type="Gene3D" id="3.30.450.20">
    <property type="entry name" value="PAS domain"/>
    <property type="match status" value="4"/>
</dbReference>
<dbReference type="InterPro" id="IPR013767">
    <property type="entry name" value="PAS_fold"/>
</dbReference>
<dbReference type="PROSITE" id="PS50109">
    <property type="entry name" value="HIS_KIN"/>
    <property type="match status" value="1"/>
</dbReference>
<dbReference type="Pfam" id="PF08447">
    <property type="entry name" value="PAS_3"/>
    <property type="match status" value="2"/>
</dbReference>
<evidence type="ECO:0000313" key="10">
    <source>
        <dbReference type="EMBL" id="MFD2522974.1"/>
    </source>
</evidence>
<feature type="domain" description="PAS" evidence="8">
    <location>
        <begin position="396"/>
        <end position="456"/>
    </location>
</feature>
<feature type="domain" description="PAC" evidence="9">
    <location>
        <begin position="221"/>
        <end position="273"/>
    </location>
</feature>
<accession>A0ABW5JA75</accession>
<keyword evidence="3" id="KW-0597">Phosphoprotein</keyword>
<dbReference type="InterPro" id="IPR036890">
    <property type="entry name" value="HATPase_C_sf"/>
</dbReference>
<gene>
    <name evidence="10" type="ORF">ACFSR2_18910</name>
</gene>
<evidence type="ECO:0000256" key="2">
    <source>
        <dbReference type="ARBA" id="ARBA00012438"/>
    </source>
</evidence>
<dbReference type="SMART" id="SM00086">
    <property type="entry name" value="PAC"/>
    <property type="match status" value="4"/>
</dbReference>
<organism evidence="10 11">
    <name type="scientific">Emticicia soli</name>
    <dbReference type="NCBI Taxonomy" id="2027878"/>
    <lineage>
        <taxon>Bacteria</taxon>
        <taxon>Pseudomonadati</taxon>
        <taxon>Bacteroidota</taxon>
        <taxon>Cytophagia</taxon>
        <taxon>Cytophagales</taxon>
        <taxon>Leadbetterellaceae</taxon>
        <taxon>Emticicia</taxon>
    </lineage>
</organism>
<dbReference type="Gene3D" id="3.30.565.10">
    <property type="entry name" value="Histidine kinase-like ATPase, C-terminal domain"/>
    <property type="match status" value="1"/>
</dbReference>
<dbReference type="CDD" id="cd00130">
    <property type="entry name" value="PAS"/>
    <property type="match status" value="4"/>
</dbReference>
<protein>
    <recommendedName>
        <fullName evidence="2">histidine kinase</fullName>
        <ecNumber evidence="2">2.7.13.3</ecNumber>
    </recommendedName>
</protein>
<evidence type="ECO:0000313" key="11">
    <source>
        <dbReference type="Proteomes" id="UP001597510"/>
    </source>
</evidence>
<evidence type="ECO:0000259" key="8">
    <source>
        <dbReference type="PROSITE" id="PS50112"/>
    </source>
</evidence>
<dbReference type="PROSITE" id="PS50112">
    <property type="entry name" value="PAS"/>
    <property type="match status" value="4"/>
</dbReference>
<dbReference type="Pfam" id="PF08448">
    <property type="entry name" value="PAS_4"/>
    <property type="match status" value="1"/>
</dbReference>
<dbReference type="EMBL" id="JBHULC010000027">
    <property type="protein sequence ID" value="MFD2522974.1"/>
    <property type="molecule type" value="Genomic_DNA"/>
</dbReference>
<evidence type="ECO:0000259" key="7">
    <source>
        <dbReference type="PROSITE" id="PS50109"/>
    </source>
</evidence>
<dbReference type="InterPro" id="IPR003661">
    <property type="entry name" value="HisK_dim/P_dom"/>
</dbReference>
<dbReference type="PROSITE" id="PS50113">
    <property type="entry name" value="PAC"/>
    <property type="match status" value="3"/>
</dbReference>
<dbReference type="PRINTS" id="PR00344">
    <property type="entry name" value="BCTRLSENSOR"/>
</dbReference>
<proteinExistence type="predicted"/>
<dbReference type="SMART" id="SM00091">
    <property type="entry name" value="PAS"/>
    <property type="match status" value="5"/>
</dbReference>
<evidence type="ECO:0000256" key="3">
    <source>
        <dbReference type="ARBA" id="ARBA00022553"/>
    </source>
</evidence>
<evidence type="ECO:0000256" key="5">
    <source>
        <dbReference type="ARBA" id="ARBA00022777"/>
    </source>
</evidence>
<dbReference type="InterPro" id="IPR000014">
    <property type="entry name" value="PAS"/>
</dbReference>
<evidence type="ECO:0000256" key="6">
    <source>
        <dbReference type="SAM" id="Coils"/>
    </source>
</evidence>
<dbReference type="PANTHER" id="PTHR43304">
    <property type="entry name" value="PHYTOCHROME-LIKE PROTEIN CPH1"/>
    <property type="match status" value="1"/>
</dbReference>
<dbReference type="CDD" id="cd00082">
    <property type="entry name" value="HisKA"/>
    <property type="match status" value="1"/>
</dbReference>
<dbReference type="SUPFAM" id="SSF47384">
    <property type="entry name" value="Homodimeric domain of signal transducing histidine kinase"/>
    <property type="match status" value="1"/>
</dbReference>
<reference evidence="11" key="1">
    <citation type="journal article" date="2019" name="Int. J. Syst. Evol. Microbiol.">
        <title>The Global Catalogue of Microorganisms (GCM) 10K type strain sequencing project: providing services to taxonomists for standard genome sequencing and annotation.</title>
        <authorList>
            <consortium name="The Broad Institute Genomics Platform"/>
            <consortium name="The Broad Institute Genome Sequencing Center for Infectious Disease"/>
            <person name="Wu L."/>
            <person name="Ma J."/>
        </authorList>
    </citation>
    <scope>NUCLEOTIDE SEQUENCE [LARGE SCALE GENOMIC DNA]</scope>
    <source>
        <strain evidence="11">KCTC 52344</strain>
    </source>
</reference>
<dbReference type="InterPro" id="IPR004358">
    <property type="entry name" value="Sig_transdc_His_kin-like_C"/>
</dbReference>
<dbReference type="Pfam" id="PF00989">
    <property type="entry name" value="PAS"/>
    <property type="match status" value="1"/>
</dbReference>
<keyword evidence="4" id="KW-0808">Transferase</keyword>
<dbReference type="SUPFAM" id="SSF55874">
    <property type="entry name" value="ATPase domain of HSP90 chaperone/DNA topoisomerase II/histidine kinase"/>
    <property type="match status" value="1"/>
</dbReference>
<dbReference type="SUPFAM" id="SSF55785">
    <property type="entry name" value="PYP-like sensor domain (PAS domain)"/>
    <property type="match status" value="4"/>
</dbReference>
<dbReference type="RefSeq" id="WP_340240653.1">
    <property type="nucleotide sequence ID" value="NZ_JBBEWC010000023.1"/>
</dbReference>
<dbReference type="Gene3D" id="1.10.287.130">
    <property type="match status" value="1"/>
</dbReference>
<dbReference type="InterPro" id="IPR036097">
    <property type="entry name" value="HisK_dim/P_sf"/>
</dbReference>
<dbReference type="InterPro" id="IPR005467">
    <property type="entry name" value="His_kinase_dom"/>
</dbReference>
<dbReference type="InterPro" id="IPR013656">
    <property type="entry name" value="PAS_4"/>
</dbReference>
<name>A0ABW5JA75_9BACT</name>
<keyword evidence="11" id="KW-1185">Reference proteome</keyword>
<evidence type="ECO:0000256" key="4">
    <source>
        <dbReference type="ARBA" id="ARBA00022679"/>
    </source>
</evidence>
<feature type="domain" description="Histidine kinase" evidence="7">
    <location>
        <begin position="665"/>
        <end position="879"/>
    </location>
</feature>
<feature type="domain" description="PAC" evidence="9">
    <location>
        <begin position="596"/>
        <end position="647"/>
    </location>
</feature>
<feature type="domain" description="PAS" evidence="8">
    <location>
        <begin position="522"/>
        <end position="592"/>
    </location>
</feature>